<comment type="caution">
    <text evidence="7">The sequence shown here is derived from an EMBL/GenBank/DDBJ whole genome shotgun (WGS) entry which is preliminary data.</text>
</comment>
<comment type="similarity">
    <text evidence="2">Belongs to the oxygen-dependent FAD-linked oxidoreductase family.</text>
</comment>
<dbReference type="InterPro" id="IPR016167">
    <property type="entry name" value="FAD-bd_PCMH_sub1"/>
</dbReference>
<dbReference type="InterPro" id="IPR012951">
    <property type="entry name" value="BBE"/>
</dbReference>
<dbReference type="PROSITE" id="PS51387">
    <property type="entry name" value="FAD_PCMH"/>
    <property type="match status" value="1"/>
</dbReference>
<dbReference type="InterPro" id="IPR050416">
    <property type="entry name" value="FAD-linked_Oxidoreductase"/>
</dbReference>
<keyword evidence="3" id="KW-0285">Flavoprotein</keyword>
<dbReference type="SUPFAM" id="SSF56176">
    <property type="entry name" value="FAD-binding/transporter-associated domain-like"/>
    <property type="match status" value="1"/>
</dbReference>
<dbReference type="PROSITE" id="PS00862">
    <property type="entry name" value="OX2_COVAL_FAD"/>
    <property type="match status" value="1"/>
</dbReference>
<evidence type="ECO:0000313" key="8">
    <source>
        <dbReference type="Proteomes" id="UP000540568"/>
    </source>
</evidence>
<dbReference type="Pfam" id="PF08031">
    <property type="entry name" value="BBE"/>
    <property type="match status" value="1"/>
</dbReference>
<dbReference type="InterPro" id="IPR036318">
    <property type="entry name" value="FAD-bd_PCMH-like_sf"/>
</dbReference>
<evidence type="ECO:0000256" key="5">
    <source>
        <dbReference type="ARBA" id="ARBA00023002"/>
    </source>
</evidence>
<protein>
    <submittedName>
        <fullName evidence="7">FAD/FMN-containing dehydrogenase</fullName>
    </submittedName>
</protein>
<dbReference type="Gene3D" id="3.40.462.20">
    <property type="match status" value="1"/>
</dbReference>
<evidence type="ECO:0000313" key="7">
    <source>
        <dbReference type="EMBL" id="MBA8809435.1"/>
    </source>
</evidence>
<dbReference type="EMBL" id="JACGWV010000001">
    <property type="protein sequence ID" value="MBA8809435.1"/>
    <property type="molecule type" value="Genomic_DNA"/>
</dbReference>
<evidence type="ECO:0000256" key="3">
    <source>
        <dbReference type="ARBA" id="ARBA00022630"/>
    </source>
</evidence>
<dbReference type="InterPro" id="IPR016169">
    <property type="entry name" value="FAD-bd_PCMH_sub2"/>
</dbReference>
<evidence type="ECO:0000256" key="2">
    <source>
        <dbReference type="ARBA" id="ARBA00005466"/>
    </source>
</evidence>
<dbReference type="InterPro" id="IPR006093">
    <property type="entry name" value="Oxy_OxRdtase_FAD_BS"/>
</dbReference>
<dbReference type="InterPro" id="IPR006094">
    <property type="entry name" value="Oxid_FAD_bind_N"/>
</dbReference>
<organism evidence="7 8">
    <name type="scientific">Promicromonospora sukumoe</name>
    <dbReference type="NCBI Taxonomy" id="88382"/>
    <lineage>
        <taxon>Bacteria</taxon>
        <taxon>Bacillati</taxon>
        <taxon>Actinomycetota</taxon>
        <taxon>Actinomycetes</taxon>
        <taxon>Micrococcales</taxon>
        <taxon>Promicromonosporaceae</taxon>
        <taxon>Promicromonospora</taxon>
    </lineage>
</organism>
<dbReference type="Pfam" id="PF01565">
    <property type="entry name" value="FAD_binding_4"/>
    <property type="match status" value="1"/>
</dbReference>
<proteinExistence type="inferred from homology"/>
<comment type="cofactor">
    <cofactor evidence="1">
        <name>FAD</name>
        <dbReference type="ChEBI" id="CHEBI:57692"/>
    </cofactor>
</comment>
<dbReference type="GO" id="GO:0016491">
    <property type="term" value="F:oxidoreductase activity"/>
    <property type="evidence" value="ECO:0007669"/>
    <property type="project" value="UniProtKB-KW"/>
</dbReference>
<keyword evidence="4" id="KW-0274">FAD</keyword>
<dbReference type="Gene3D" id="3.30.43.10">
    <property type="entry name" value="Uridine Diphospho-n-acetylenolpyruvylglucosamine Reductase, domain 2"/>
    <property type="match status" value="1"/>
</dbReference>
<reference evidence="7 8" key="1">
    <citation type="submission" date="2020-07" db="EMBL/GenBank/DDBJ databases">
        <title>Sequencing the genomes of 1000 actinobacteria strains.</title>
        <authorList>
            <person name="Klenk H.-P."/>
        </authorList>
    </citation>
    <scope>NUCLEOTIDE SEQUENCE [LARGE SCALE GENOMIC DNA]</scope>
    <source>
        <strain evidence="7 8">DSM 44121</strain>
    </source>
</reference>
<keyword evidence="8" id="KW-1185">Reference proteome</keyword>
<feature type="domain" description="FAD-binding PCMH-type" evidence="6">
    <location>
        <begin position="54"/>
        <end position="224"/>
    </location>
</feature>
<evidence type="ECO:0000256" key="4">
    <source>
        <dbReference type="ARBA" id="ARBA00022827"/>
    </source>
</evidence>
<dbReference type="GO" id="GO:0071949">
    <property type="term" value="F:FAD binding"/>
    <property type="evidence" value="ECO:0007669"/>
    <property type="project" value="InterPro"/>
</dbReference>
<dbReference type="InterPro" id="IPR016166">
    <property type="entry name" value="FAD-bd_PCMH"/>
</dbReference>
<dbReference type="RefSeq" id="WP_182618282.1">
    <property type="nucleotide sequence ID" value="NZ_BAAATF010000011.1"/>
</dbReference>
<keyword evidence="5" id="KW-0560">Oxidoreductase</keyword>
<sequence>MATQETPGTTGTTITSPEALDDALAPLAAVLGDRLLTPSSAGFADAAEVYLGGPERTPVAVARVRNTDEIAAVLDVARRTGLPLGVRAGGHNLARHALVDGGIVVDLRLMDGIEIDTEAGVGRAQGGALAGAYVAAAGEHGLATGFGDTGGVGLAGIALGGGIGYLSRAHGLTVDNVLGAEVVLADGRVVRADADENPDLYWALRGGGGNFGVVTRLDLRLRELPVVTGGMFVWPADPGVLAGVLAAFAQAPAELSGMVNVMVAPPLPMLPAEAHGKPVVMALACFTGSADQAEAAYAPLRALGPLHDSIAEIAYPEMFAGGGGPESGLPGDARTGFLGAGAWAPDEAWAAAAIKAVLAAPRGVAAVNLRPMGGAIGDVDAADTAFAHRDAAWMVTVQGLAQDLDGASALGEWVSAASASLGVAGPGYVNFMARATEQDVRDAYPGATLDRLREVKRTYDPGNLFASNHNVKP</sequence>
<name>A0A7W3JAR9_9MICO</name>
<evidence type="ECO:0000256" key="1">
    <source>
        <dbReference type="ARBA" id="ARBA00001974"/>
    </source>
</evidence>
<dbReference type="PANTHER" id="PTHR42973">
    <property type="entry name" value="BINDING OXIDOREDUCTASE, PUTATIVE (AFU_ORTHOLOGUE AFUA_1G17690)-RELATED"/>
    <property type="match status" value="1"/>
</dbReference>
<dbReference type="PANTHER" id="PTHR42973:SF39">
    <property type="entry name" value="FAD-BINDING PCMH-TYPE DOMAIN-CONTAINING PROTEIN"/>
    <property type="match status" value="1"/>
</dbReference>
<dbReference type="Gene3D" id="3.30.465.10">
    <property type="match status" value="1"/>
</dbReference>
<evidence type="ECO:0000259" key="6">
    <source>
        <dbReference type="PROSITE" id="PS51387"/>
    </source>
</evidence>
<accession>A0A7W3JAR9</accession>
<dbReference type="Proteomes" id="UP000540568">
    <property type="component" value="Unassembled WGS sequence"/>
</dbReference>
<gene>
    <name evidence="7" type="ORF">FHX71_003377</name>
</gene>
<dbReference type="AlphaFoldDB" id="A0A7W3JAR9"/>